<proteinExistence type="predicted"/>
<dbReference type="EMBL" id="CP000270">
    <property type="protein sequence ID" value="ABE30102.1"/>
    <property type="molecule type" value="Genomic_DNA"/>
</dbReference>
<organism evidence="2 3">
    <name type="scientific">Paraburkholderia xenovorans (strain LB400)</name>
    <dbReference type="NCBI Taxonomy" id="266265"/>
    <lineage>
        <taxon>Bacteria</taxon>
        <taxon>Pseudomonadati</taxon>
        <taxon>Pseudomonadota</taxon>
        <taxon>Betaproteobacteria</taxon>
        <taxon>Burkholderiales</taxon>
        <taxon>Burkholderiaceae</taxon>
        <taxon>Paraburkholderia</taxon>
    </lineage>
</organism>
<dbReference type="PANTHER" id="PTHR31956:SF1">
    <property type="entry name" value="NON-SPECIFIC PHOSPHOLIPASE C1"/>
    <property type="match status" value="1"/>
</dbReference>
<accession>Q140Y7</accession>
<dbReference type="RefSeq" id="WP_011487809.1">
    <property type="nucleotide sequence ID" value="NC_007951.1"/>
</dbReference>
<dbReference type="Gene3D" id="3.40.720.10">
    <property type="entry name" value="Alkaline Phosphatase, subunit A"/>
    <property type="match status" value="2"/>
</dbReference>
<dbReference type="eggNOG" id="COG3511">
    <property type="taxonomic scope" value="Bacteria"/>
</dbReference>
<dbReference type="KEGG" id="bxe:Bxe_A2871"/>
<dbReference type="STRING" id="266265.Bxe_A2871"/>
<dbReference type="InterPro" id="IPR017850">
    <property type="entry name" value="Alkaline_phosphatase_core_sf"/>
</dbReference>
<dbReference type="GO" id="GO:0042578">
    <property type="term" value="F:phosphoric ester hydrolase activity"/>
    <property type="evidence" value="ECO:0007669"/>
    <property type="project" value="UniProtKB-ARBA"/>
</dbReference>
<dbReference type="Pfam" id="PF04185">
    <property type="entry name" value="Phosphoesterase"/>
    <property type="match status" value="1"/>
</dbReference>
<dbReference type="KEGG" id="bxb:DR64_552"/>
<name>Q140Y7_PARXL</name>
<dbReference type="OrthoDB" id="980947at2"/>
<dbReference type="PATRIC" id="fig|266265.5.peg.1621"/>
<evidence type="ECO:0000313" key="2">
    <source>
        <dbReference type="EMBL" id="ABE30102.1"/>
    </source>
</evidence>
<evidence type="ECO:0000256" key="1">
    <source>
        <dbReference type="ARBA" id="ARBA00022801"/>
    </source>
</evidence>
<dbReference type="InterPro" id="IPR007312">
    <property type="entry name" value="Phosphoesterase"/>
</dbReference>
<dbReference type="AlphaFoldDB" id="Q140Y7"/>
<dbReference type="GO" id="GO:0009395">
    <property type="term" value="P:phospholipid catabolic process"/>
    <property type="evidence" value="ECO:0007669"/>
    <property type="project" value="TreeGrafter"/>
</dbReference>
<evidence type="ECO:0000313" key="3">
    <source>
        <dbReference type="Proteomes" id="UP000001817"/>
    </source>
</evidence>
<gene>
    <name evidence="2" type="ORF">Bxe_A2871</name>
</gene>
<dbReference type="PANTHER" id="PTHR31956">
    <property type="entry name" value="NON-SPECIFIC PHOSPHOLIPASE C4-RELATED"/>
    <property type="match status" value="1"/>
</dbReference>
<sequence length="484" mass="52159">MSRSRRFLRGANLAGYMVAVMPLYGGSMSVDNIKTIIVVMMENRSFDHVLGYLSLDGKDVNGLSADPAWQQNFTNLYDDRTYAIHALSPSTQLIPDPPHDRAPISTQINTPCANGGCPELGGFVASYATRNPPPADLSMVMGYYTADALPVFDFFANNFTICDSWFAPLPTGTQANRLMAMSGESTISDNVSGFLPQQSLVYDWLTAHGTSWCVYQSGGFFPFFSLMPKWLPEIVTSLALPLDGNGGRFRRYSRFKADWTNGSNMPQVIFIEPEYTDGPHLAPNDDHSPTGVARGQAFLADIYRTVSASERWNETLMIVTYDEHGGFFDHVSPLSIPTEVAGYQFQTTGLRVPAFLISPYVTPGGVFSGDLDHTSILQLLADKFNAGGTYSAPVSARTQLSKLSAALSGVKTPGPAPRLNAPSLANSPVPPPAAAPVTPSAGLSACAQAFRSVALKVQQDHPELLSSPNWGDLAGFVATYKGAS</sequence>
<keyword evidence="1" id="KW-0378">Hydrolase</keyword>
<reference evidence="2 3" key="1">
    <citation type="journal article" date="2006" name="Proc. Natl. Acad. Sci. U.S.A.">
        <title>Burkholderia xenovorans LB400 harbors a multi-replicon, 9.73-Mbp genome shaped for versatility.</title>
        <authorList>
            <person name="Chain P.S."/>
            <person name="Denef V.J."/>
            <person name="Konstantinidis K.T."/>
            <person name="Vergez L.M."/>
            <person name="Agullo L."/>
            <person name="Reyes V.L."/>
            <person name="Hauser L."/>
            <person name="Cordova M."/>
            <person name="Gomez L."/>
            <person name="Gonzalez M."/>
            <person name="Land M."/>
            <person name="Lao V."/>
            <person name="Larimer F."/>
            <person name="LiPuma J.J."/>
            <person name="Mahenthiralingam E."/>
            <person name="Malfatti S.A."/>
            <person name="Marx C.J."/>
            <person name="Parnell J.J."/>
            <person name="Ramette A."/>
            <person name="Richardson P."/>
            <person name="Seeger M."/>
            <person name="Smith D."/>
            <person name="Spilker T."/>
            <person name="Sul W.J."/>
            <person name="Tsoi T.V."/>
            <person name="Ulrich L.E."/>
            <person name="Zhulin I.B."/>
            <person name="Tiedje J.M."/>
        </authorList>
    </citation>
    <scope>NUCLEOTIDE SEQUENCE [LARGE SCALE GENOMIC DNA]</scope>
    <source>
        <strain evidence="2 3">LB400</strain>
    </source>
</reference>
<protein>
    <submittedName>
        <fullName evidence="2">Phospholipase C</fullName>
    </submittedName>
</protein>
<dbReference type="Proteomes" id="UP000001817">
    <property type="component" value="Chromosome 1"/>
</dbReference>
<keyword evidence="3" id="KW-1185">Reference proteome</keyword>